<feature type="transmembrane region" description="Helical" evidence="1">
    <location>
        <begin position="21"/>
        <end position="39"/>
    </location>
</feature>
<keyword evidence="1" id="KW-0812">Transmembrane</keyword>
<proteinExistence type="predicted"/>
<dbReference type="Proteomes" id="UP000075346">
    <property type="component" value="Unassembled WGS sequence"/>
</dbReference>
<keyword evidence="1" id="KW-0472">Membrane</keyword>
<dbReference type="EMBL" id="LOBR01000073">
    <property type="protein sequence ID" value="KYN85001.1"/>
    <property type="molecule type" value="Genomic_DNA"/>
</dbReference>
<accession>A0A151KV53</accession>
<gene>
    <name evidence="2" type="ORF">ATY37_20020</name>
</gene>
<dbReference type="RefSeq" id="WP_061897707.1">
    <property type="nucleotide sequence ID" value="NZ_LOBR01000073.1"/>
</dbReference>
<comment type="caution">
    <text evidence="2">The sequence shown here is derived from an EMBL/GenBank/DDBJ whole genome shotgun (WGS) entry which is preliminary data.</text>
</comment>
<evidence type="ECO:0000313" key="3">
    <source>
        <dbReference type="Proteomes" id="UP000075346"/>
    </source>
</evidence>
<keyword evidence="1" id="KW-1133">Transmembrane helix</keyword>
<sequence>MGFGAHGKSYDGRTNRYMAKFYGCFFGGVFVGLTVDYWLGGAISAYGLYNAIVYIFTDRD</sequence>
<evidence type="ECO:0000313" key="2">
    <source>
        <dbReference type="EMBL" id="KYN85001.1"/>
    </source>
</evidence>
<dbReference type="AlphaFoldDB" id="A0A151KV53"/>
<name>A0A151KV53_9VIBR</name>
<protein>
    <submittedName>
        <fullName evidence="2">Uncharacterized protein</fullName>
    </submittedName>
</protein>
<reference evidence="3" key="1">
    <citation type="submission" date="2015-12" db="EMBL/GenBank/DDBJ databases">
        <authorList>
            <person name="Shamseldin A."/>
            <person name="Moawad H."/>
            <person name="Abd El-Rahim W.M."/>
            <person name="Sadowsky M.J."/>
        </authorList>
    </citation>
    <scope>NUCLEOTIDE SEQUENCE [LARGE SCALE GENOMIC DNA]</scope>
    <source>
        <strain evidence="3">2538-88</strain>
    </source>
</reference>
<evidence type="ECO:0000256" key="1">
    <source>
        <dbReference type="SAM" id="Phobius"/>
    </source>
</evidence>
<organism evidence="2 3">
    <name type="scientific">Vibrio cidicii</name>
    <dbReference type="NCBI Taxonomy" id="1763883"/>
    <lineage>
        <taxon>Bacteria</taxon>
        <taxon>Pseudomonadati</taxon>
        <taxon>Pseudomonadota</taxon>
        <taxon>Gammaproteobacteria</taxon>
        <taxon>Vibrionales</taxon>
        <taxon>Vibrionaceae</taxon>
        <taxon>Vibrio</taxon>
    </lineage>
</organism>